<accession>A0A3Q9HNB2</accession>
<dbReference type="InterPro" id="IPR046357">
    <property type="entry name" value="PPIase_dom_sf"/>
</dbReference>
<dbReference type="Pfam" id="PF13624">
    <property type="entry name" value="SurA_N_3"/>
    <property type="match status" value="1"/>
</dbReference>
<dbReference type="SUPFAM" id="SSF109998">
    <property type="entry name" value="Triger factor/SurA peptide-binding domain-like"/>
    <property type="match status" value="1"/>
</dbReference>
<dbReference type="PANTHER" id="PTHR47245">
    <property type="entry name" value="PEPTIDYLPROLYL ISOMERASE"/>
    <property type="match status" value="1"/>
</dbReference>
<evidence type="ECO:0000313" key="5">
    <source>
        <dbReference type="Proteomes" id="UP000267250"/>
    </source>
</evidence>
<dbReference type="InterPro" id="IPR027304">
    <property type="entry name" value="Trigger_fact/SurA_dom_sf"/>
</dbReference>
<evidence type="ECO:0000259" key="3">
    <source>
        <dbReference type="PROSITE" id="PS50198"/>
    </source>
</evidence>
<sequence>MKKIILSVFILLILAIPVLAEDVNQVVAVVEGKEITLGQLDQIINLRSFLMQLYQTNPQFTQLLLNTESGQELIKEYRKQQLEQYIMKMLLVMEAKNRGLSISKERENEFFEEQVQQVMKANNLTKEQLIEALKQQGIGSMDEYKKLLLEQSNDFLLIEELQNQVFSEITVDDTEISEYYLNHLQQFEREASVHIRHILVKTKEEAEMLKNKLQNGADFKELAKEFSIGPSASRGGDIGFLTKGELIPEIDEVAFSLQPGEISDVVETELGYHIIKVEEVLPAGKVPLEEAKGQIKELLLDQKKQKAWNQFIQELRENAQVEIKI</sequence>
<evidence type="ECO:0000313" key="4">
    <source>
        <dbReference type="EMBL" id="AZR71972.1"/>
    </source>
</evidence>
<dbReference type="Pfam" id="PF00639">
    <property type="entry name" value="Rotamase"/>
    <property type="match status" value="1"/>
</dbReference>
<dbReference type="Proteomes" id="UP000267250">
    <property type="component" value="Chromosome"/>
</dbReference>
<protein>
    <submittedName>
        <fullName evidence="4">Peptidylprolyl isomerase</fullName>
    </submittedName>
</protein>
<keyword evidence="2" id="KW-0732">Signal</keyword>
<reference evidence="4 5" key="1">
    <citation type="submission" date="2016-07" db="EMBL/GenBank/DDBJ databases">
        <title>Genome and transcriptome analysis of iron-reducing fermentative bacteria Anoxybacter fermentans.</title>
        <authorList>
            <person name="Zeng X."/>
            <person name="Shao Z."/>
        </authorList>
    </citation>
    <scope>NUCLEOTIDE SEQUENCE [LARGE SCALE GENOMIC DNA]</scope>
    <source>
        <strain evidence="4 5">DY22613</strain>
    </source>
</reference>
<dbReference type="EMBL" id="CP016379">
    <property type="protein sequence ID" value="AZR71972.1"/>
    <property type="molecule type" value="Genomic_DNA"/>
</dbReference>
<dbReference type="OrthoDB" id="14196at2"/>
<dbReference type="KEGG" id="aft:BBF96_00270"/>
<dbReference type="AlphaFoldDB" id="A0A3Q9HNB2"/>
<dbReference type="Gene3D" id="3.10.50.40">
    <property type="match status" value="1"/>
</dbReference>
<organism evidence="4 5">
    <name type="scientific">Anoxybacter fermentans</name>
    <dbReference type="NCBI Taxonomy" id="1323375"/>
    <lineage>
        <taxon>Bacteria</taxon>
        <taxon>Bacillati</taxon>
        <taxon>Bacillota</taxon>
        <taxon>Clostridia</taxon>
        <taxon>Halanaerobiales</taxon>
        <taxon>Anoxybacter</taxon>
    </lineage>
</organism>
<gene>
    <name evidence="4" type="ORF">BBF96_00270</name>
</gene>
<dbReference type="SUPFAM" id="SSF54534">
    <property type="entry name" value="FKBP-like"/>
    <property type="match status" value="1"/>
</dbReference>
<dbReference type="InterPro" id="IPR050245">
    <property type="entry name" value="PrsA_foldase"/>
</dbReference>
<keyword evidence="5" id="KW-1185">Reference proteome</keyword>
<feature type="chain" id="PRO_5018529635" evidence="2">
    <location>
        <begin position="21"/>
        <end position="325"/>
    </location>
</feature>
<dbReference type="GO" id="GO:0003755">
    <property type="term" value="F:peptidyl-prolyl cis-trans isomerase activity"/>
    <property type="evidence" value="ECO:0007669"/>
    <property type="project" value="UniProtKB-KW"/>
</dbReference>
<dbReference type="InterPro" id="IPR000297">
    <property type="entry name" value="PPIase_PpiC"/>
</dbReference>
<name>A0A3Q9HNB2_9FIRM</name>
<dbReference type="RefSeq" id="WP_127015305.1">
    <property type="nucleotide sequence ID" value="NZ_CP016379.1"/>
</dbReference>
<dbReference type="PROSITE" id="PS50198">
    <property type="entry name" value="PPIC_PPIASE_2"/>
    <property type="match status" value="1"/>
</dbReference>
<dbReference type="PANTHER" id="PTHR47245:SF2">
    <property type="entry name" value="PEPTIDYL-PROLYL CIS-TRANS ISOMERASE HP_0175-RELATED"/>
    <property type="match status" value="1"/>
</dbReference>
<evidence type="ECO:0000256" key="1">
    <source>
        <dbReference type="PROSITE-ProRule" id="PRU00278"/>
    </source>
</evidence>
<keyword evidence="1 4" id="KW-0413">Isomerase</keyword>
<evidence type="ECO:0000256" key="2">
    <source>
        <dbReference type="SAM" id="SignalP"/>
    </source>
</evidence>
<dbReference type="Gene3D" id="1.10.4030.10">
    <property type="entry name" value="Porin chaperone SurA, peptide-binding domain"/>
    <property type="match status" value="1"/>
</dbReference>
<feature type="domain" description="PpiC" evidence="3">
    <location>
        <begin position="190"/>
        <end position="279"/>
    </location>
</feature>
<feature type="signal peptide" evidence="2">
    <location>
        <begin position="1"/>
        <end position="20"/>
    </location>
</feature>
<proteinExistence type="predicted"/>
<keyword evidence="1" id="KW-0697">Rotamase</keyword>